<dbReference type="EC" id="2.1.1.222" evidence="6"/>
<dbReference type="GO" id="GO:0102208">
    <property type="term" value="F:2-polyprenyl-6-hydroxyphenol methylase activity"/>
    <property type="evidence" value="ECO:0007669"/>
    <property type="project" value="UniProtKB-EC"/>
</dbReference>
<dbReference type="PANTHER" id="PTHR43464">
    <property type="entry name" value="METHYLTRANSFERASE"/>
    <property type="match status" value="1"/>
</dbReference>
<dbReference type="InterPro" id="IPR029063">
    <property type="entry name" value="SAM-dependent_MTases_sf"/>
</dbReference>
<dbReference type="GO" id="GO:0032259">
    <property type="term" value="P:methylation"/>
    <property type="evidence" value="ECO:0007669"/>
    <property type="project" value="UniProtKB-KW"/>
</dbReference>
<evidence type="ECO:0000313" key="6">
    <source>
        <dbReference type="EMBL" id="OIQ90703.1"/>
    </source>
</evidence>
<evidence type="ECO:0000256" key="3">
    <source>
        <dbReference type="ARBA" id="ARBA00022691"/>
    </source>
</evidence>
<keyword evidence="1 6" id="KW-0489">Methyltransferase</keyword>
<dbReference type="InterPro" id="IPR013216">
    <property type="entry name" value="Methyltransf_11"/>
</dbReference>
<dbReference type="PANTHER" id="PTHR43464:SF19">
    <property type="entry name" value="UBIQUINONE BIOSYNTHESIS O-METHYLTRANSFERASE, MITOCHONDRIAL"/>
    <property type="match status" value="1"/>
</dbReference>
<dbReference type="SUPFAM" id="SSF53335">
    <property type="entry name" value="S-adenosyl-L-methionine-dependent methyltransferases"/>
    <property type="match status" value="1"/>
</dbReference>
<gene>
    <name evidence="6" type="primary">ubiG_28</name>
    <name evidence="6" type="ORF">GALL_273670</name>
</gene>
<protein>
    <submittedName>
        <fullName evidence="6">Ubiquinone biosynthesis O-methyltransferase</fullName>
        <ecNumber evidence="6">2.1.1.222</ecNumber>
        <ecNumber evidence="6">2.1.1.64</ecNumber>
    </submittedName>
</protein>
<dbReference type="GO" id="GO:0061542">
    <property type="term" value="F:3-demethylubiquinol 3-O-methyltransferase activity"/>
    <property type="evidence" value="ECO:0007669"/>
    <property type="project" value="UniProtKB-EC"/>
</dbReference>
<evidence type="ECO:0000259" key="5">
    <source>
        <dbReference type="Pfam" id="PF08241"/>
    </source>
</evidence>
<dbReference type="EC" id="2.1.1.64" evidence="6"/>
<feature type="region of interest" description="Disordered" evidence="4">
    <location>
        <begin position="1"/>
        <end position="32"/>
    </location>
</feature>
<dbReference type="AlphaFoldDB" id="A0A1J5RFC3"/>
<organism evidence="6">
    <name type="scientific">mine drainage metagenome</name>
    <dbReference type="NCBI Taxonomy" id="410659"/>
    <lineage>
        <taxon>unclassified sequences</taxon>
        <taxon>metagenomes</taxon>
        <taxon>ecological metagenomes</taxon>
    </lineage>
</organism>
<evidence type="ECO:0000256" key="4">
    <source>
        <dbReference type="SAM" id="MobiDB-lite"/>
    </source>
</evidence>
<accession>A0A1J5RFC3</accession>
<feature type="domain" description="Methyltransferase type 11" evidence="5">
    <location>
        <begin position="97"/>
        <end position="198"/>
    </location>
</feature>
<proteinExistence type="predicted"/>
<dbReference type="EMBL" id="MLJW01000282">
    <property type="protein sequence ID" value="OIQ90703.1"/>
    <property type="molecule type" value="Genomic_DNA"/>
</dbReference>
<reference evidence="6" key="1">
    <citation type="submission" date="2016-10" db="EMBL/GenBank/DDBJ databases">
        <title>Sequence of Gallionella enrichment culture.</title>
        <authorList>
            <person name="Poehlein A."/>
            <person name="Muehling M."/>
            <person name="Daniel R."/>
        </authorList>
    </citation>
    <scope>NUCLEOTIDE SEQUENCE</scope>
</reference>
<evidence type="ECO:0000256" key="2">
    <source>
        <dbReference type="ARBA" id="ARBA00022679"/>
    </source>
</evidence>
<dbReference type="Pfam" id="PF08241">
    <property type="entry name" value="Methyltransf_11"/>
    <property type="match status" value="1"/>
</dbReference>
<sequence>MSEAHTSPRPERHLAGVHDHGVHDHGAHDHGRPLSLGERHAHEAETYDRMAAEILSTWGEADYRVDPARIPFANREHVEFLTDAVSRLGPLAGRRVLEVGAGGGSLAVWLAQQGAEVVGIDVSPGILEVARTRAAVNEVADRTTFVRVPIEEFDPRAAGLDHDHYDAVIGNNVVHHFDRDLAMRSIGRLLRPGAVAVFCEPVLFLPGWMRTVRNSGIVTRRFPMHTHSPDERSLDGRDFAVMRRWFGRVDWTPYQVLCRLQNFVELSDRTWHRLEAVDRVLLRRVPGARQICRIAVITLGSPTEGVPQ</sequence>
<comment type="caution">
    <text evidence="6">The sequence shown here is derived from an EMBL/GenBank/DDBJ whole genome shotgun (WGS) entry which is preliminary data.</text>
</comment>
<dbReference type="Gene3D" id="3.40.50.150">
    <property type="entry name" value="Vaccinia Virus protein VP39"/>
    <property type="match status" value="1"/>
</dbReference>
<evidence type="ECO:0000256" key="1">
    <source>
        <dbReference type="ARBA" id="ARBA00022603"/>
    </source>
</evidence>
<keyword evidence="2 6" id="KW-0808">Transferase</keyword>
<keyword evidence="6" id="KW-0830">Ubiquinone</keyword>
<name>A0A1J5RFC3_9ZZZZ</name>
<keyword evidence="3" id="KW-0949">S-adenosyl-L-methionine</keyword>
<dbReference type="CDD" id="cd02440">
    <property type="entry name" value="AdoMet_MTases"/>
    <property type="match status" value="1"/>
</dbReference>